<dbReference type="Gramene" id="rna19513">
    <property type="protein sequence ID" value="RHN70882.1"/>
    <property type="gene ID" value="gene19513"/>
</dbReference>
<feature type="transmembrane region" description="Helical" evidence="1">
    <location>
        <begin position="75"/>
        <end position="97"/>
    </location>
</feature>
<sequence>MPIVIAKHKSVDRGNVSVADIKFPLPYRPKSFSLVIVSDTLDYLSLDTSIKLFLIWRDEGFPTNLKAKVADVSKFGRAVTGFYIMLCYLYMLLSLTLDLDLQPF</sequence>
<dbReference type="GO" id="GO:0045488">
    <property type="term" value="P:pectin metabolic process"/>
    <property type="evidence" value="ECO:0007669"/>
    <property type="project" value="InterPro"/>
</dbReference>
<keyword evidence="1" id="KW-0472">Membrane</keyword>
<organism evidence="2 3">
    <name type="scientific">Medicago truncatula</name>
    <name type="common">Barrel medic</name>
    <name type="synonym">Medicago tribuloides</name>
    <dbReference type="NCBI Taxonomy" id="3880"/>
    <lineage>
        <taxon>Eukaryota</taxon>
        <taxon>Viridiplantae</taxon>
        <taxon>Streptophyta</taxon>
        <taxon>Embryophyta</taxon>
        <taxon>Tracheophyta</taxon>
        <taxon>Spermatophyta</taxon>
        <taxon>Magnoliopsida</taxon>
        <taxon>eudicotyledons</taxon>
        <taxon>Gunneridae</taxon>
        <taxon>Pentapetalae</taxon>
        <taxon>rosids</taxon>
        <taxon>fabids</taxon>
        <taxon>Fabales</taxon>
        <taxon>Fabaceae</taxon>
        <taxon>Papilionoideae</taxon>
        <taxon>50 kb inversion clade</taxon>
        <taxon>NPAAA clade</taxon>
        <taxon>Hologalegina</taxon>
        <taxon>IRL clade</taxon>
        <taxon>Trifolieae</taxon>
        <taxon>Medicago</taxon>
    </lineage>
</organism>
<dbReference type="Proteomes" id="UP000265566">
    <property type="component" value="Chromosome 3"/>
</dbReference>
<accession>A0A396J0H8</accession>
<keyword evidence="1" id="KW-0812">Transmembrane</keyword>
<dbReference type="EMBL" id="PSQE01000003">
    <property type="protein sequence ID" value="RHN70882.1"/>
    <property type="molecule type" value="Genomic_DNA"/>
</dbReference>
<dbReference type="PANTHER" id="PTHR34208">
    <property type="entry name" value="S-ADENOSYL-L-METHIONINE-DEPENDENT METHYLTRANSFERASE-RELATED"/>
    <property type="match status" value="1"/>
</dbReference>
<gene>
    <name evidence="2" type="ORF">MtrunA17_Chr3g0140301</name>
</gene>
<evidence type="ECO:0000313" key="2">
    <source>
        <dbReference type="EMBL" id="RHN70882.1"/>
    </source>
</evidence>
<evidence type="ECO:0000256" key="1">
    <source>
        <dbReference type="SAM" id="Phobius"/>
    </source>
</evidence>
<evidence type="ECO:0000313" key="3">
    <source>
        <dbReference type="Proteomes" id="UP000265566"/>
    </source>
</evidence>
<dbReference type="GO" id="GO:0008168">
    <property type="term" value="F:methyltransferase activity"/>
    <property type="evidence" value="ECO:0007669"/>
    <property type="project" value="InterPro"/>
</dbReference>
<dbReference type="PANTHER" id="PTHR34208:SF15">
    <property type="entry name" value="PROTEIN, PUTATIVE-RELATED"/>
    <property type="match status" value="1"/>
</dbReference>
<dbReference type="AlphaFoldDB" id="A0A396J0H8"/>
<protein>
    <submittedName>
        <fullName evidence="2">Uncharacterized protein</fullName>
    </submittedName>
</protein>
<dbReference type="InterPro" id="IPR044689">
    <property type="entry name" value="CGR2/3"/>
</dbReference>
<keyword evidence="1" id="KW-1133">Transmembrane helix</keyword>
<name>A0A396J0H8_MEDTR</name>
<comment type="caution">
    <text evidence="2">The sequence shown here is derived from an EMBL/GenBank/DDBJ whole genome shotgun (WGS) entry which is preliminary data.</text>
</comment>
<proteinExistence type="predicted"/>
<reference evidence="3" key="1">
    <citation type="journal article" date="2018" name="Nat. Plants">
        <title>Whole-genome landscape of Medicago truncatula symbiotic genes.</title>
        <authorList>
            <person name="Pecrix Y."/>
            <person name="Staton S.E."/>
            <person name="Sallet E."/>
            <person name="Lelandais-Briere C."/>
            <person name="Moreau S."/>
            <person name="Carrere S."/>
            <person name="Blein T."/>
            <person name="Jardinaud M.F."/>
            <person name="Latrasse D."/>
            <person name="Zouine M."/>
            <person name="Zahm M."/>
            <person name="Kreplak J."/>
            <person name="Mayjonade B."/>
            <person name="Satge C."/>
            <person name="Perez M."/>
            <person name="Cauet S."/>
            <person name="Marande W."/>
            <person name="Chantry-Darmon C."/>
            <person name="Lopez-Roques C."/>
            <person name="Bouchez O."/>
            <person name="Berard A."/>
            <person name="Debelle F."/>
            <person name="Munos S."/>
            <person name="Bendahmane A."/>
            <person name="Berges H."/>
            <person name="Niebel A."/>
            <person name="Buitink J."/>
            <person name="Frugier F."/>
            <person name="Benhamed M."/>
            <person name="Crespi M."/>
            <person name="Gouzy J."/>
            <person name="Gamas P."/>
        </authorList>
    </citation>
    <scope>NUCLEOTIDE SEQUENCE [LARGE SCALE GENOMIC DNA]</scope>
    <source>
        <strain evidence="3">cv. Jemalong A17</strain>
    </source>
</reference>